<sequence length="151" mass="15548">MAGRTRRAGLGRIVLDASAVARSRGDRRVGTDHLVVAVLTGADPIASHALGTDPDTAYEALCELDRQALAAVGVTGVEVAPVPPGAGRRLPLTPGALSVFTGLGTLSRGERTGPKHVVLALLARRPPDPAAALLDALRVDRARARHHLGVA</sequence>
<proteinExistence type="predicted"/>
<gene>
    <name evidence="1" type="ORF">KDL28_18960</name>
</gene>
<dbReference type="Proteomes" id="UP001165283">
    <property type="component" value="Unassembled WGS sequence"/>
</dbReference>
<dbReference type="InterPro" id="IPR036628">
    <property type="entry name" value="Clp_N_dom_sf"/>
</dbReference>
<evidence type="ECO:0000313" key="1">
    <source>
        <dbReference type="EMBL" id="MCO1657142.1"/>
    </source>
</evidence>
<dbReference type="RefSeq" id="WP_252440557.1">
    <property type="nucleotide sequence ID" value="NZ_JAGSOV010000040.1"/>
</dbReference>
<reference evidence="1" key="1">
    <citation type="submission" date="2021-04" db="EMBL/GenBank/DDBJ databases">
        <title>Pseudonocardia sp. nov., isolated from sandy soil of mangrove forest.</title>
        <authorList>
            <person name="Zan Z."/>
            <person name="Huang R."/>
            <person name="Liu W."/>
        </authorList>
    </citation>
    <scope>NUCLEOTIDE SEQUENCE</scope>
    <source>
        <strain evidence="1">S2-4</strain>
    </source>
</reference>
<dbReference type="EMBL" id="JAGSOV010000040">
    <property type="protein sequence ID" value="MCO1657142.1"/>
    <property type="molecule type" value="Genomic_DNA"/>
</dbReference>
<accession>A0ABT1A2C6</accession>
<protein>
    <recommendedName>
        <fullName evidence="3">ClpA/ClpB-like protein</fullName>
    </recommendedName>
</protein>
<keyword evidence="2" id="KW-1185">Reference proteome</keyword>
<name>A0ABT1A2C6_9PSEU</name>
<dbReference type="Gene3D" id="1.10.1780.10">
    <property type="entry name" value="Clp, N-terminal domain"/>
    <property type="match status" value="1"/>
</dbReference>
<organism evidence="1 2">
    <name type="scientific">Pseudonocardia humida</name>
    <dbReference type="NCBI Taxonomy" id="2800819"/>
    <lineage>
        <taxon>Bacteria</taxon>
        <taxon>Bacillati</taxon>
        <taxon>Actinomycetota</taxon>
        <taxon>Actinomycetes</taxon>
        <taxon>Pseudonocardiales</taxon>
        <taxon>Pseudonocardiaceae</taxon>
        <taxon>Pseudonocardia</taxon>
    </lineage>
</organism>
<evidence type="ECO:0008006" key="3">
    <source>
        <dbReference type="Google" id="ProtNLM"/>
    </source>
</evidence>
<evidence type="ECO:0000313" key="2">
    <source>
        <dbReference type="Proteomes" id="UP001165283"/>
    </source>
</evidence>
<comment type="caution">
    <text evidence="1">The sequence shown here is derived from an EMBL/GenBank/DDBJ whole genome shotgun (WGS) entry which is preliminary data.</text>
</comment>